<dbReference type="GO" id="GO:0006269">
    <property type="term" value="P:DNA replication, synthesis of primer"/>
    <property type="evidence" value="ECO:0007669"/>
    <property type="project" value="UniProtKB-KW"/>
</dbReference>
<dbReference type="InterPro" id="IPR016136">
    <property type="entry name" value="DNA_helicase_N/primase_C"/>
</dbReference>
<keyword evidence="1" id="KW-0639">Primosome</keyword>
<accession>A0A836P845</accession>
<protein>
    <recommendedName>
        <fullName evidence="2">DNA primase DnaG DnaB-binding domain-containing protein</fullName>
    </recommendedName>
</protein>
<dbReference type="EMBL" id="AKBN01000022">
    <property type="protein sequence ID" value="KFA03949.1"/>
    <property type="molecule type" value="Genomic_DNA"/>
</dbReference>
<evidence type="ECO:0000313" key="3">
    <source>
        <dbReference type="EMBL" id="KFA03949.1"/>
    </source>
</evidence>
<dbReference type="Pfam" id="PF08278">
    <property type="entry name" value="DnaG_DnaB_bind"/>
    <property type="match status" value="1"/>
</dbReference>
<feature type="domain" description="DNA primase DnaG DnaB-binding" evidence="2">
    <location>
        <begin position="1"/>
        <end position="126"/>
    </location>
</feature>
<sequence>MVRAAIAILLQQPSLALSLDRHHDLAGLRLPGVELLIELLDLVRQRPEISTGALLEHFAEREEQVALQRLAAQELPGDEHSWAIELHDVVAQLDKQLLRQRVEELQAKQRAQGLDDTDKYEMRELLKALAAL</sequence>
<gene>
    <name evidence="3" type="ORF">A11K_0100445</name>
</gene>
<dbReference type="GO" id="GO:1990077">
    <property type="term" value="C:primosome complex"/>
    <property type="evidence" value="ECO:0007669"/>
    <property type="project" value="UniProtKB-KW"/>
</dbReference>
<proteinExistence type="predicted"/>
<evidence type="ECO:0000259" key="2">
    <source>
        <dbReference type="SMART" id="SM00766"/>
    </source>
</evidence>
<evidence type="ECO:0000256" key="1">
    <source>
        <dbReference type="ARBA" id="ARBA00022515"/>
    </source>
</evidence>
<dbReference type="InterPro" id="IPR013173">
    <property type="entry name" value="DNA_primase_DnaG_DnaB-bd_dom"/>
</dbReference>
<dbReference type="Gene3D" id="1.10.860.10">
    <property type="entry name" value="DNAb Helicase, Chain A"/>
    <property type="match status" value="1"/>
</dbReference>
<dbReference type="SUPFAM" id="SSF117023">
    <property type="entry name" value="DNA primase DnaG, C-terminal domain"/>
    <property type="match status" value="1"/>
</dbReference>
<dbReference type="AlphaFoldDB" id="A0A836P845"/>
<organism evidence="3">
    <name type="scientific">Xanthomonas vasicola pv. vasculorum NCPPB 890</name>
    <dbReference type="NCBI Taxonomy" id="1184265"/>
    <lineage>
        <taxon>Bacteria</taxon>
        <taxon>Pseudomonadati</taxon>
        <taxon>Pseudomonadota</taxon>
        <taxon>Gammaproteobacteria</taxon>
        <taxon>Lysobacterales</taxon>
        <taxon>Lysobacteraceae</taxon>
        <taxon>Xanthomonas</taxon>
    </lineage>
</organism>
<reference evidence="3" key="1">
    <citation type="submission" date="2012-05" db="EMBL/GenBank/DDBJ databases">
        <authorList>
            <person name="Studholme D.J."/>
            <person name="Wasukira A."/>
            <person name="Grant M."/>
        </authorList>
    </citation>
    <scope>NUCLEOTIDE SEQUENCE [LARGE SCALE GENOMIC DNA]</scope>
    <source>
        <strain evidence="3">NCPPB 890</strain>
    </source>
</reference>
<comment type="caution">
    <text evidence="3">The sequence shown here is derived from an EMBL/GenBank/DDBJ whole genome shotgun (WGS) entry which is preliminary data.</text>
</comment>
<dbReference type="SMART" id="SM00766">
    <property type="entry name" value="DnaG_DnaB_bind"/>
    <property type="match status" value="1"/>
</dbReference>
<name>A0A836P845_XANVA</name>